<dbReference type="Proteomes" id="UP000253250">
    <property type="component" value="Unassembled WGS sequence"/>
</dbReference>
<reference evidence="8 9" key="1">
    <citation type="submission" date="2018-02" db="EMBL/GenBank/DDBJ databases">
        <title>Insights into the biology of acidophilic members of the Acidiferrobacteraceae family derived from comparative genomic analyses.</title>
        <authorList>
            <person name="Issotta F."/>
            <person name="Thyssen C."/>
            <person name="Mena C."/>
            <person name="Moya A."/>
            <person name="Bellenberg S."/>
            <person name="Sproer C."/>
            <person name="Covarrubias P.C."/>
            <person name="Sand W."/>
            <person name="Quatrini R."/>
            <person name="Vera M."/>
        </authorList>
    </citation>
    <scope>NUCLEOTIDE SEQUENCE [LARGE SCALE GENOMIC DNA]</scope>
    <source>
        <strain evidence="9">m-1</strain>
    </source>
</reference>
<dbReference type="AlphaFoldDB" id="A0A368HJL0"/>
<dbReference type="PANTHER" id="PTHR34856">
    <property type="entry name" value="PROTEIN NRFD"/>
    <property type="match status" value="1"/>
</dbReference>
<dbReference type="Gene3D" id="1.20.1630.10">
    <property type="entry name" value="Formate dehydrogenase/DMSO reductase domain"/>
    <property type="match status" value="1"/>
</dbReference>
<feature type="transmembrane region" description="Helical" evidence="7">
    <location>
        <begin position="129"/>
        <end position="151"/>
    </location>
</feature>
<protein>
    <submittedName>
        <fullName evidence="8">Molybdopterin oxidoreductase</fullName>
    </submittedName>
</protein>
<comment type="subcellular location">
    <subcellularLocation>
        <location evidence="1">Cell membrane</location>
        <topology evidence="1">Multi-pass membrane protein</topology>
    </subcellularLocation>
</comment>
<evidence type="ECO:0000256" key="7">
    <source>
        <dbReference type="SAM" id="Phobius"/>
    </source>
</evidence>
<keyword evidence="5 7" id="KW-1133">Transmembrane helix</keyword>
<evidence type="ECO:0000313" key="8">
    <source>
        <dbReference type="EMBL" id="RCN59562.1"/>
    </source>
</evidence>
<feature type="transmembrane region" description="Helical" evidence="7">
    <location>
        <begin position="199"/>
        <end position="223"/>
    </location>
</feature>
<dbReference type="Pfam" id="PF03916">
    <property type="entry name" value="NrfD"/>
    <property type="match status" value="1"/>
</dbReference>
<feature type="transmembrane region" description="Helical" evidence="7">
    <location>
        <begin position="57"/>
        <end position="81"/>
    </location>
</feature>
<dbReference type="GO" id="GO:0005886">
    <property type="term" value="C:plasma membrane"/>
    <property type="evidence" value="ECO:0007669"/>
    <property type="project" value="UniProtKB-SubCell"/>
</dbReference>
<gene>
    <name evidence="8" type="ORF">C4900_06165</name>
</gene>
<feature type="transmembrane region" description="Helical" evidence="7">
    <location>
        <begin position="88"/>
        <end position="109"/>
    </location>
</feature>
<comment type="similarity">
    <text evidence="2">Belongs to the NrfD family.</text>
</comment>
<proteinExistence type="inferred from homology"/>
<dbReference type="OrthoDB" id="9765987at2"/>
<keyword evidence="4 7" id="KW-0812">Transmembrane</keyword>
<evidence type="ECO:0000256" key="5">
    <source>
        <dbReference type="ARBA" id="ARBA00022989"/>
    </source>
</evidence>
<dbReference type="EMBL" id="PSYR01000001">
    <property type="protein sequence ID" value="RCN59562.1"/>
    <property type="molecule type" value="Genomic_DNA"/>
</dbReference>
<dbReference type="RefSeq" id="WP_114282828.1">
    <property type="nucleotide sequence ID" value="NZ_PSYR01000001.1"/>
</dbReference>
<evidence type="ECO:0000256" key="2">
    <source>
        <dbReference type="ARBA" id="ARBA00008929"/>
    </source>
</evidence>
<evidence type="ECO:0000256" key="1">
    <source>
        <dbReference type="ARBA" id="ARBA00004651"/>
    </source>
</evidence>
<dbReference type="PANTHER" id="PTHR34856:SF2">
    <property type="entry name" value="PROTEIN NRFD"/>
    <property type="match status" value="1"/>
</dbReference>
<keyword evidence="9" id="KW-1185">Reference proteome</keyword>
<feature type="transmembrane region" description="Helical" evidence="7">
    <location>
        <begin position="16"/>
        <end position="37"/>
    </location>
</feature>
<comment type="caution">
    <text evidence="8">The sequence shown here is derived from an EMBL/GenBank/DDBJ whole genome shotgun (WGS) entry which is preliminary data.</text>
</comment>
<feature type="transmembrane region" description="Helical" evidence="7">
    <location>
        <begin position="313"/>
        <end position="338"/>
    </location>
</feature>
<dbReference type="InterPro" id="IPR005614">
    <property type="entry name" value="NrfD-like"/>
</dbReference>
<name>A0A368HJL0_9GAMM</name>
<keyword evidence="3" id="KW-1003">Cell membrane</keyword>
<evidence type="ECO:0000256" key="4">
    <source>
        <dbReference type="ARBA" id="ARBA00022692"/>
    </source>
</evidence>
<accession>A0A368HJL0</accession>
<evidence type="ECO:0000256" key="6">
    <source>
        <dbReference type="ARBA" id="ARBA00023136"/>
    </source>
</evidence>
<feature type="transmembrane region" description="Helical" evidence="7">
    <location>
        <begin position="235"/>
        <end position="256"/>
    </location>
</feature>
<feature type="transmembrane region" description="Helical" evidence="7">
    <location>
        <begin position="368"/>
        <end position="389"/>
    </location>
</feature>
<keyword evidence="6 7" id="KW-0472">Membrane</keyword>
<feature type="transmembrane region" description="Helical" evidence="7">
    <location>
        <begin position="163"/>
        <end position="187"/>
    </location>
</feature>
<evidence type="ECO:0000256" key="3">
    <source>
        <dbReference type="ARBA" id="ARBA00022475"/>
    </source>
</evidence>
<organism evidence="8 9">
    <name type="scientific">Acidiferrobacter thiooxydans</name>
    <dbReference type="NCBI Taxonomy" id="163359"/>
    <lineage>
        <taxon>Bacteria</taxon>
        <taxon>Pseudomonadati</taxon>
        <taxon>Pseudomonadota</taxon>
        <taxon>Gammaproteobacteria</taxon>
        <taxon>Acidiferrobacterales</taxon>
        <taxon>Acidiferrobacteraceae</taxon>
        <taxon>Acidiferrobacter</taxon>
    </lineage>
</organism>
<evidence type="ECO:0000313" key="9">
    <source>
        <dbReference type="Proteomes" id="UP000253250"/>
    </source>
</evidence>
<dbReference type="PROSITE" id="PS51257">
    <property type="entry name" value="PROKAR_LIPOPROTEIN"/>
    <property type="match status" value="1"/>
</dbReference>
<dbReference type="InterPro" id="IPR052049">
    <property type="entry name" value="Electron_transfer_protein"/>
</dbReference>
<feature type="transmembrane region" description="Helical" evidence="7">
    <location>
        <begin position="276"/>
        <end position="301"/>
    </location>
</feature>
<sequence>MTKVAYREIAGKSGGYVAAVMACALLALVGLASALYMRAEGHHVTGMNNQIVWGMPHVLAVFLIVAASGALNVASIASVFGRSLYKPLARLSGLLAVALLIGGLWNLVLDLGRPGHILAAVLYPNFRSIFAWNIYLYTGFLVIVGFYLWFMMERRLNPHTHKVGVLAFLWRLVLTTGTGSIFGFLAARSAYDSAVLAPLFILTSFALGLAIFALVLVAGFKALARPIGARVLAHLRQLLAVFVAATMYFVAVYHLTNIYIAGHRGIESFVLLNGGIYTWLFWAGQIGIGGVVPLVLLLRRIARDDTARLRRSLVAGAAAVVAGGLCQFYVLIIGGQAYPLQMFPGMVVRSSFYDGVVHSYIPRWPETVLALSGVAVVGLIVLIAIRLLAFLPESLADEVVSAHGAPAPAAEAQTAKTAVRA</sequence>